<dbReference type="Proteomes" id="UP000016931">
    <property type="component" value="Unassembled WGS sequence"/>
</dbReference>
<proteinExistence type="predicted"/>
<dbReference type="EMBL" id="KB456265">
    <property type="protein sequence ID" value="EMF11968.1"/>
    <property type="molecule type" value="Genomic_DNA"/>
</dbReference>
<evidence type="ECO:0000313" key="2">
    <source>
        <dbReference type="Proteomes" id="UP000016931"/>
    </source>
</evidence>
<sequence>MGIAEDRASFACPEHMGCGLHPELRAKVFCFRIIRTPSSAALQASWAYETKIHYWKTFEHM</sequence>
<gene>
    <name evidence="1" type="ORF">SEPMUDRAFT_126338</name>
</gene>
<dbReference type="AlphaFoldDB" id="N1QFA9"/>
<reference evidence="1 2" key="1">
    <citation type="journal article" date="2012" name="PLoS Pathog.">
        <title>Diverse lifestyles and strategies of plant pathogenesis encoded in the genomes of eighteen Dothideomycetes fungi.</title>
        <authorList>
            <person name="Ohm R.A."/>
            <person name="Feau N."/>
            <person name="Henrissat B."/>
            <person name="Schoch C.L."/>
            <person name="Horwitz B.A."/>
            <person name="Barry K.W."/>
            <person name="Condon B.J."/>
            <person name="Copeland A.C."/>
            <person name="Dhillon B."/>
            <person name="Glaser F."/>
            <person name="Hesse C.N."/>
            <person name="Kosti I."/>
            <person name="LaButti K."/>
            <person name="Lindquist E.A."/>
            <person name="Lucas S."/>
            <person name="Salamov A.A."/>
            <person name="Bradshaw R.E."/>
            <person name="Ciuffetti L."/>
            <person name="Hamelin R.C."/>
            <person name="Kema G.H.J."/>
            <person name="Lawrence C."/>
            <person name="Scott J.A."/>
            <person name="Spatafora J.W."/>
            <person name="Turgeon B.G."/>
            <person name="de Wit P.J.G.M."/>
            <person name="Zhong S."/>
            <person name="Goodwin S.B."/>
            <person name="Grigoriev I.V."/>
        </authorList>
    </citation>
    <scope>NUCLEOTIDE SEQUENCE [LARGE SCALE GENOMIC DNA]</scope>
    <source>
        <strain evidence="1 2">SO2202</strain>
    </source>
</reference>
<accession>N1QFA9</accession>
<organism evidence="1 2">
    <name type="scientific">Sphaerulina musiva (strain SO2202)</name>
    <name type="common">Poplar stem canker fungus</name>
    <name type="synonym">Septoria musiva</name>
    <dbReference type="NCBI Taxonomy" id="692275"/>
    <lineage>
        <taxon>Eukaryota</taxon>
        <taxon>Fungi</taxon>
        <taxon>Dikarya</taxon>
        <taxon>Ascomycota</taxon>
        <taxon>Pezizomycotina</taxon>
        <taxon>Dothideomycetes</taxon>
        <taxon>Dothideomycetidae</taxon>
        <taxon>Mycosphaerellales</taxon>
        <taxon>Mycosphaerellaceae</taxon>
        <taxon>Sphaerulina</taxon>
    </lineage>
</organism>
<name>N1QFA9_SPHMS</name>
<protein>
    <submittedName>
        <fullName evidence="1">Uncharacterized protein</fullName>
    </submittedName>
</protein>
<keyword evidence="2" id="KW-1185">Reference proteome</keyword>
<evidence type="ECO:0000313" key="1">
    <source>
        <dbReference type="EMBL" id="EMF11968.1"/>
    </source>
</evidence>
<dbReference type="GeneID" id="27899194"/>
<dbReference type="RefSeq" id="XP_016760089.1">
    <property type="nucleotide sequence ID" value="XM_016902057.1"/>
</dbReference>
<dbReference type="HOGENOM" id="CLU_2924190_0_0_1"/>